<sequence>MTDIDSLLEQARKNSKGYGEKYGCKETADDYLKSTYASIYASAIGETVGERDAWVRRHEEYRKAIERKQNAYADWKTAETYMRLLFAQTEVWRSVQANNRYMDSAHR</sequence>
<reference evidence="1" key="1">
    <citation type="journal article" date="2015" name="Nature">
        <title>Complex archaea that bridge the gap between prokaryotes and eukaryotes.</title>
        <authorList>
            <person name="Spang A."/>
            <person name="Saw J.H."/>
            <person name="Jorgensen S.L."/>
            <person name="Zaremba-Niedzwiedzka K."/>
            <person name="Martijn J."/>
            <person name="Lind A.E."/>
            <person name="van Eijk R."/>
            <person name="Schleper C."/>
            <person name="Guy L."/>
            <person name="Ettema T.J."/>
        </authorList>
    </citation>
    <scope>NUCLEOTIDE SEQUENCE</scope>
</reference>
<dbReference type="EMBL" id="LAZR01070267">
    <property type="protein sequence ID" value="KKK43187.1"/>
    <property type="molecule type" value="Genomic_DNA"/>
</dbReference>
<evidence type="ECO:0000313" key="1">
    <source>
        <dbReference type="EMBL" id="KKK43187.1"/>
    </source>
</evidence>
<proteinExistence type="predicted"/>
<name>A0A0F8VFL7_9ZZZZ</name>
<organism evidence="1">
    <name type="scientific">marine sediment metagenome</name>
    <dbReference type="NCBI Taxonomy" id="412755"/>
    <lineage>
        <taxon>unclassified sequences</taxon>
        <taxon>metagenomes</taxon>
        <taxon>ecological metagenomes</taxon>
    </lineage>
</organism>
<dbReference type="AlphaFoldDB" id="A0A0F8VFL7"/>
<protein>
    <submittedName>
        <fullName evidence="1">Uncharacterized protein</fullName>
    </submittedName>
</protein>
<comment type="caution">
    <text evidence="1">The sequence shown here is derived from an EMBL/GenBank/DDBJ whole genome shotgun (WGS) entry which is preliminary data.</text>
</comment>
<accession>A0A0F8VFL7</accession>
<gene>
    <name evidence="1" type="ORF">LCGC14_3168800</name>
</gene>